<feature type="compositionally biased region" description="Basic and acidic residues" evidence="1">
    <location>
        <begin position="354"/>
        <end position="365"/>
    </location>
</feature>
<organism evidence="4 5">
    <name type="scientific">Hoylesella loescheii DSM 19665 = JCM 12249 = ATCC 15930</name>
    <dbReference type="NCBI Taxonomy" id="1122985"/>
    <lineage>
        <taxon>Bacteria</taxon>
        <taxon>Pseudomonadati</taxon>
        <taxon>Bacteroidota</taxon>
        <taxon>Bacteroidia</taxon>
        <taxon>Bacteroidales</taxon>
        <taxon>Prevotellaceae</taxon>
        <taxon>Hoylesella</taxon>
    </lineage>
</organism>
<dbReference type="InterPro" id="IPR013766">
    <property type="entry name" value="Thioredoxin_domain"/>
</dbReference>
<evidence type="ECO:0000313" key="5">
    <source>
        <dbReference type="Proteomes" id="UP000027442"/>
    </source>
</evidence>
<feature type="signal peptide" evidence="2">
    <location>
        <begin position="1"/>
        <end position="19"/>
    </location>
</feature>
<evidence type="ECO:0000313" key="4">
    <source>
        <dbReference type="EMBL" id="KDR52694.1"/>
    </source>
</evidence>
<dbReference type="EMBL" id="JNGW01000048">
    <property type="protein sequence ID" value="KDR52694.1"/>
    <property type="molecule type" value="Genomic_DNA"/>
</dbReference>
<evidence type="ECO:0000259" key="3">
    <source>
        <dbReference type="PROSITE" id="PS51352"/>
    </source>
</evidence>
<feature type="chain" id="PRO_5001665476" description="Thioredoxin domain-containing protein" evidence="2">
    <location>
        <begin position="20"/>
        <end position="438"/>
    </location>
</feature>
<dbReference type="Proteomes" id="UP000027442">
    <property type="component" value="Unassembled WGS sequence"/>
</dbReference>
<comment type="caution">
    <text evidence="4">The sequence shown here is derived from an EMBL/GenBank/DDBJ whole genome shotgun (WGS) entry which is preliminary data.</text>
</comment>
<dbReference type="InterPro" id="IPR036249">
    <property type="entry name" value="Thioredoxin-like_sf"/>
</dbReference>
<name>A0A069QL09_HOYLO</name>
<keyword evidence="2" id="KW-0732">Signal</keyword>
<feature type="compositionally biased region" description="Basic and acidic residues" evidence="1">
    <location>
        <begin position="378"/>
        <end position="428"/>
    </location>
</feature>
<dbReference type="Gene3D" id="3.40.30.10">
    <property type="entry name" value="Glutaredoxin"/>
    <property type="match status" value="1"/>
</dbReference>
<dbReference type="RefSeq" id="WP_018966931.1">
    <property type="nucleotide sequence ID" value="NZ_KB899212.1"/>
</dbReference>
<dbReference type="HOGENOM" id="CLU_625374_0_0_10"/>
<gene>
    <name evidence="4" type="ORF">HMPREF1991_01272</name>
</gene>
<feature type="domain" description="Thioredoxin" evidence="3">
    <location>
        <begin position="211"/>
        <end position="349"/>
    </location>
</feature>
<feature type="compositionally biased region" description="Basic residues" evidence="1">
    <location>
        <begin position="429"/>
        <end position="438"/>
    </location>
</feature>
<dbReference type="PROSITE" id="PS51352">
    <property type="entry name" value="THIOREDOXIN_2"/>
    <property type="match status" value="1"/>
</dbReference>
<protein>
    <recommendedName>
        <fullName evidence="3">Thioredoxin domain-containing protein</fullName>
    </recommendedName>
</protein>
<dbReference type="PATRIC" id="fig|1122985.7.peg.1319"/>
<feature type="region of interest" description="Disordered" evidence="1">
    <location>
        <begin position="354"/>
        <end position="438"/>
    </location>
</feature>
<sequence>MDRLIITLLCTLCTLNTFAQSNKGFIITSDIPDLPEGIEVVLETAEGSNYDEVARAIVKDGKFEVVGRVTHPTLCTLSTNNYKLLYAMESKEEPTWTYTPIFVSNTEMVIKADKYKYLFSNLPISKHLRVTGGRAQEDFNDFNQRKNDSLTWMKQHPQSPLAIKMATEMVLNNRTLTKRQIEDITANIFACLDDYPRVQAYRRAVATAKAMAVGEALEDLSMYTQKNHLTSLLSAIPKDKVAFVCFWTTWRKSNQKLIPEFKKMIAKHPEVSFLCVADDKEDFLWQKFLEREQLLWPQYRLTKKGFKRFNEVYGQDATPFFAMLDPEGKIVRTSSYLAEMQKLLDKNAAKLTKQYEQKQKKKNVEQGDEDNDKKGKKKGELNDEGNDKKGKKKGELKDEGNEKKSKKDEQNDGDNDKKGKKKNEQKDKGKTKKEKKKA</sequence>
<dbReference type="Pfam" id="PF14289">
    <property type="entry name" value="DUF4369"/>
    <property type="match status" value="1"/>
</dbReference>
<reference evidence="4 5" key="1">
    <citation type="submission" date="2013-08" db="EMBL/GenBank/DDBJ databases">
        <authorList>
            <person name="Weinstock G."/>
            <person name="Sodergren E."/>
            <person name="Wylie T."/>
            <person name="Fulton L."/>
            <person name="Fulton R."/>
            <person name="Fronick C."/>
            <person name="O'Laughlin M."/>
            <person name="Godfrey J."/>
            <person name="Miner T."/>
            <person name="Herter B."/>
            <person name="Appelbaum E."/>
            <person name="Cordes M."/>
            <person name="Lek S."/>
            <person name="Wollam A."/>
            <person name="Pepin K.H."/>
            <person name="Palsikar V.B."/>
            <person name="Mitreva M."/>
            <person name="Wilson R.K."/>
        </authorList>
    </citation>
    <scope>NUCLEOTIDE SEQUENCE [LARGE SCALE GENOMIC DNA]</scope>
    <source>
        <strain evidence="4 5">ATCC 15930</strain>
    </source>
</reference>
<dbReference type="SUPFAM" id="SSF52833">
    <property type="entry name" value="Thioredoxin-like"/>
    <property type="match status" value="1"/>
</dbReference>
<dbReference type="eggNOG" id="COG0526">
    <property type="taxonomic scope" value="Bacteria"/>
</dbReference>
<evidence type="ECO:0000256" key="1">
    <source>
        <dbReference type="SAM" id="MobiDB-lite"/>
    </source>
</evidence>
<accession>A0A069QL09</accession>
<proteinExistence type="predicted"/>
<dbReference type="AlphaFoldDB" id="A0A069QL09"/>
<dbReference type="InterPro" id="IPR025380">
    <property type="entry name" value="DUF4369"/>
</dbReference>
<keyword evidence="5" id="KW-1185">Reference proteome</keyword>
<evidence type="ECO:0000256" key="2">
    <source>
        <dbReference type="SAM" id="SignalP"/>
    </source>
</evidence>